<evidence type="ECO:0000259" key="1">
    <source>
        <dbReference type="Pfam" id="PF13157"/>
    </source>
</evidence>
<comment type="caution">
    <text evidence="2">The sequence shown here is derived from an EMBL/GenBank/DDBJ whole genome shotgun (WGS) entry which is preliminary data.</text>
</comment>
<proteinExistence type="predicted"/>
<dbReference type="Pfam" id="PF13157">
    <property type="entry name" value="Enas"/>
    <property type="match status" value="1"/>
</dbReference>
<dbReference type="PATRIC" id="fig|1397.4.peg.2411"/>
<reference evidence="2 3" key="1">
    <citation type="submission" date="2015-05" db="EMBL/GenBank/DDBJ databases">
        <title>Whole genome sequence and identification of bacterial endophytes from Costus igneus.</title>
        <authorList>
            <person name="Lee Y.P."/>
            <person name="Gan H.M."/>
            <person name="Eng W."/>
            <person name="Wheatley M.S."/>
            <person name="Caraballo A."/>
            <person name="Polter S."/>
            <person name="Savka M.A."/>
            <person name="Hudson A.O."/>
        </authorList>
    </citation>
    <scope>NUCLEOTIDE SEQUENCE [LARGE SCALE GENOMIC DNA]</scope>
    <source>
        <strain evidence="2 3">RIT379</strain>
    </source>
</reference>
<accession>A0A0J1L5G2</accession>
<evidence type="ECO:0000313" key="3">
    <source>
        <dbReference type="Proteomes" id="UP000036045"/>
    </source>
</evidence>
<name>A0A0J1L5G2_NIACI</name>
<gene>
    <name evidence="2" type="ORF">ABW02_18510</name>
</gene>
<dbReference type="InterPro" id="IPR025055">
    <property type="entry name" value="Ena_core"/>
</dbReference>
<organism evidence="2 3">
    <name type="scientific">Niallia circulans</name>
    <name type="common">Bacillus circulans</name>
    <dbReference type="NCBI Taxonomy" id="1397"/>
    <lineage>
        <taxon>Bacteria</taxon>
        <taxon>Bacillati</taxon>
        <taxon>Bacillota</taxon>
        <taxon>Bacilli</taxon>
        <taxon>Bacillales</taxon>
        <taxon>Bacillaceae</taxon>
        <taxon>Niallia</taxon>
    </lineage>
</organism>
<keyword evidence="3" id="KW-1185">Reference proteome</keyword>
<dbReference type="Proteomes" id="UP000036045">
    <property type="component" value="Unassembled WGS sequence"/>
</dbReference>
<feature type="domain" description="Endospore appendages core" evidence="1">
    <location>
        <begin position="79"/>
        <end position="180"/>
    </location>
</feature>
<evidence type="ECO:0000313" key="2">
    <source>
        <dbReference type="EMBL" id="KLV24170.1"/>
    </source>
</evidence>
<protein>
    <recommendedName>
        <fullName evidence="1">Endospore appendages core domain-containing protein</fullName>
    </recommendedName>
</protein>
<dbReference type="EMBL" id="LDPH01000022">
    <property type="protein sequence ID" value="KLV24170.1"/>
    <property type="molecule type" value="Genomic_DNA"/>
</dbReference>
<sequence length="186" mass="20978">MIYHSEGKHCGCKEQEECTCKRRMGNHPKMNHHGYDHHGYEKCEMPKKNWYEEKEPCPDRVKGFNLCKQRNELRCFKHCEPISQPCDALFYNYFTSRTNFEFSGLVVIKNTGNPTSGCSMQIRVTDRAGTAIVATVSAGASVPIFVEGLTSLDIACLPNEPELPVPATCSGEVIFDLEYCATRLCL</sequence>
<dbReference type="RefSeq" id="WP_031540256.1">
    <property type="nucleotide sequence ID" value="NZ_LDPH01000022.1"/>
</dbReference>
<dbReference type="AlphaFoldDB" id="A0A0J1L5G2"/>